<dbReference type="RefSeq" id="WP_195870652.1">
    <property type="nucleotide sequence ID" value="NZ_JADOET010000003.1"/>
</dbReference>
<evidence type="ECO:0000256" key="3">
    <source>
        <dbReference type="SAM" id="Phobius"/>
    </source>
</evidence>
<gene>
    <name evidence="4" type="ORF">ITJ86_05680</name>
</gene>
<dbReference type="Proteomes" id="UP000611215">
    <property type="component" value="Unassembled WGS sequence"/>
</dbReference>
<keyword evidence="2" id="KW-0446">Lipid-binding</keyword>
<dbReference type="InterPro" id="IPR038662">
    <property type="entry name" value="ATP_synth_F0_csu_sf"/>
</dbReference>
<reference evidence="4 5" key="1">
    <citation type="submission" date="2020-11" db="EMBL/GenBank/DDBJ databases">
        <title>Winogradskyella marina sp. nov., isolated from marine sediment.</title>
        <authorList>
            <person name="Bo J."/>
            <person name="Wang S."/>
            <person name="Song X."/>
            <person name="Du Z."/>
        </authorList>
    </citation>
    <scope>NUCLEOTIDE SEQUENCE [LARGE SCALE GENOMIC DNA]</scope>
    <source>
        <strain evidence="4 5">F6397</strain>
    </source>
</reference>
<comment type="caution">
    <text evidence="4">The sequence shown here is derived from an EMBL/GenBank/DDBJ whole genome shotgun (WGS) entry which is preliminary data.</text>
</comment>
<protein>
    <recommendedName>
        <fullName evidence="6">MFS transporter</fullName>
    </recommendedName>
</protein>
<evidence type="ECO:0008006" key="6">
    <source>
        <dbReference type="Google" id="ProtNLM"/>
    </source>
</evidence>
<sequence length="162" mass="18298">MTTNNQPLSPKSVFKNITFIHIAFCATILLFGTVTFFTTENAFLNVSDANDIFLYLVPVFAIAAAVLSVTIFQKNLNQVQEKPAIQDKLIHLQTSKLIQYAMIEAPAFFGIVIFLMTSNLIYLIISAVLLAYLVMLKPSASQMKEDLKLNAEQDQEFRRLMR</sequence>
<keyword evidence="3" id="KW-1133">Transmembrane helix</keyword>
<feature type="transmembrane region" description="Helical" evidence="3">
    <location>
        <begin position="52"/>
        <end position="72"/>
    </location>
</feature>
<evidence type="ECO:0000256" key="2">
    <source>
        <dbReference type="ARBA" id="ARBA00023121"/>
    </source>
</evidence>
<proteinExistence type="predicted"/>
<name>A0ABS0EG00_9FLAO</name>
<dbReference type="EMBL" id="JADOET010000003">
    <property type="protein sequence ID" value="MBF8149377.1"/>
    <property type="molecule type" value="Genomic_DNA"/>
</dbReference>
<keyword evidence="1" id="KW-0813">Transport</keyword>
<keyword evidence="3" id="KW-0472">Membrane</keyword>
<feature type="transmembrane region" description="Helical" evidence="3">
    <location>
        <begin position="12"/>
        <end position="32"/>
    </location>
</feature>
<evidence type="ECO:0000313" key="5">
    <source>
        <dbReference type="Proteomes" id="UP000611215"/>
    </source>
</evidence>
<dbReference type="Gene3D" id="1.20.20.10">
    <property type="entry name" value="F1F0 ATP synthase subunit C"/>
    <property type="match status" value="1"/>
</dbReference>
<organism evidence="4 5">
    <name type="scientific">Winogradskyella marina</name>
    <dbReference type="NCBI Taxonomy" id="2785530"/>
    <lineage>
        <taxon>Bacteria</taxon>
        <taxon>Pseudomonadati</taxon>
        <taxon>Bacteroidota</taxon>
        <taxon>Flavobacteriia</taxon>
        <taxon>Flavobacteriales</taxon>
        <taxon>Flavobacteriaceae</taxon>
        <taxon>Winogradskyella</taxon>
    </lineage>
</organism>
<keyword evidence="5" id="KW-1185">Reference proteome</keyword>
<keyword evidence="1" id="KW-0406">Ion transport</keyword>
<keyword evidence="1" id="KW-0138">CF(0)</keyword>
<evidence type="ECO:0000256" key="1">
    <source>
        <dbReference type="ARBA" id="ARBA00022547"/>
    </source>
</evidence>
<keyword evidence="3" id="KW-0812">Transmembrane</keyword>
<accession>A0ABS0EG00</accession>
<evidence type="ECO:0000313" key="4">
    <source>
        <dbReference type="EMBL" id="MBF8149377.1"/>
    </source>
</evidence>
<keyword evidence="1" id="KW-0375">Hydrogen ion transport</keyword>